<proteinExistence type="predicted"/>
<dbReference type="EMBL" id="LATX01001935">
    <property type="protein sequence ID" value="KTB36016.1"/>
    <property type="molecule type" value="Genomic_DNA"/>
</dbReference>
<evidence type="ECO:0000259" key="1">
    <source>
        <dbReference type="Pfam" id="PF20236"/>
    </source>
</evidence>
<name>A0A0W0FI79_MONRR</name>
<dbReference type="Proteomes" id="UP000054988">
    <property type="component" value="Unassembled WGS sequence"/>
</dbReference>
<sequence>MKLHLAQNFLNLIFLDDAYRVIYKLNTPSGVMSGSTSISKALPADLDIPRKDFNAADGGQRFANVGRIDWRTLSSSTIQILDQQMDTKDFFRSEGIYGKVFGGNHIFTGLDGKEYKWSSSKGFVSPTSQLVLHDKSTDSETPVAKFRYSYTGFAIKGDLEIYPAGEHMAELIIVTFIYTHVKGLMSECFTYLQE</sequence>
<feature type="domain" description="DUF6593" evidence="1">
    <location>
        <begin position="8"/>
        <end position="179"/>
    </location>
</feature>
<protein>
    <recommendedName>
        <fullName evidence="1">DUF6593 domain-containing protein</fullName>
    </recommendedName>
</protein>
<dbReference type="InterPro" id="IPR046528">
    <property type="entry name" value="DUF6593"/>
</dbReference>
<organism evidence="2 3">
    <name type="scientific">Moniliophthora roreri</name>
    <name type="common">Frosty pod rot fungus</name>
    <name type="synonym">Monilia roreri</name>
    <dbReference type="NCBI Taxonomy" id="221103"/>
    <lineage>
        <taxon>Eukaryota</taxon>
        <taxon>Fungi</taxon>
        <taxon>Dikarya</taxon>
        <taxon>Basidiomycota</taxon>
        <taxon>Agaricomycotina</taxon>
        <taxon>Agaricomycetes</taxon>
        <taxon>Agaricomycetidae</taxon>
        <taxon>Agaricales</taxon>
        <taxon>Marasmiineae</taxon>
        <taxon>Marasmiaceae</taxon>
        <taxon>Moniliophthora</taxon>
    </lineage>
</organism>
<accession>A0A0W0FI79</accession>
<evidence type="ECO:0000313" key="3">
    <source>
        <dbReference type="Proteomes" id="UP000054988"/>
    </source>
</evidence>
<gene>
    <name evidence="2" type="ORF">WG66_11397</name>
</gene>
<evidence type="ECO:0000313" key="2">
    <source>
        <dbReference type="EMBL" id="KTB36016.1"/>
    </source>
</evidence>
<dbReference type="Pfam" id="PF20236">
    <property type="entry name" value="DUF6593"/>
    <property type="match status" value="1"/>
</dbReference>
<comment type="caution">
    <text evidence="2">The sequence shown here is derived from an EMBL/GenBank/DDBJ whole genome shotgun (WGS) entry which is preliminary data.</text>
</comment>
<dbReference type="AlphaFoldDB" id="A0A0W0FI79"/>
<reference evidence="2 3" key="1">
    <citation type="submission" date="2015-12" db="EMBL/GenBank/DDBJ databases">
        <title>Draft genome sequence of Moniliophthora roreri, the causal agent of frosty pod rot of cacao.</title>
        <authorList>
            <person name="Aime M.C."/>
            <person name="Diaz-Valderrama J.R."/>
            <person name="Kijpornyongpan T."/>
            <person name="Phillips-Mora W."/>
        </authorList>
    </citation>
    <scope>NUCLEOTIDE SEQUENCE [LARGE SCALE GENOMIC DNA]</scope>
    <source>
        <strain evidence="2 3">MCA 2952</strain>
    </source>
</reference>